<protein>
    <submittedName>
        <fullName evidence="3">Uncharacterized protein</fullName>
    </submittedName>
</protein>
<evidence type="ECO:0000313" key="3">
    <source>
        <dbReference type="EMBL" id="HCO24669.1"/>
    </source>
</evidence>
<reference evidence="3 4" key="1">
    <citation type="journal article" date="2018" name="Nat. Biotechnol.">
        <title>A standardized bacterial taxonomy based on genome phylogeny substantially revises the tree of life.</title>
        <authorList>
            <person name="Parks D.H."/>
            <person name="Chuvochina M."/>
            <person name="Waite D.W."/>
            <person name="Rinke C."/>
            <person name="Skarshewski A."/>
            <person name="Chaumeil P.A."/>
            <person name="Hugenholtz P."/>
        </authorList>
    </citation>
    <scope>NUCLEOTIDE SEQUENCE [LARGE SCALE GENOMIC DNA]</scope>
    <source>
        <strain evidence="3">UBA9375</strain>
    </source>
</reference>
<evidence type="ECO:0000256" key="2">
    <source>
        <dbReference type="SAM" id="Phobius"/>
    </source>
</evidence>
<feature type="transmembrane region" description="Helical" evidence="2">
    <location>
        <begin position="175"/>
        <end position="197"/>
    </location>
</feature>
<dbReference type="Proteomes" id="UP000263642">
    <property type="component" value="Unassembled WGS sequence"/>
</dbReference>
<gene>
    <name evidence="3" type="ORF">DIT97_17170</name>
</gene>
<keyword evidence="2" id="KW-0812">Transmembrane</keyword>
<sequence>MIFLKKKKNFKAMADNIRDEKRLNVEAQTAESQNAEHSKVDSENANSNKSANKPKNSAPKATFPAKDASPADGNASQDSSNNSGGNTSAHFGFHNGKNGRPIHPYYRVRKFLNKLAIKFTIETDRPLIAQRICFFFTWLSGLVLAVLEYIDKPTEGKETVYSLSIKNIIEYRQEIALALFLLLLVCGITNLVLTLVIKKMSPIDLHATKRLLNHLEHITQQEIYNKQDDGFEDHKVTLFKIRTGPLGLFGEWAGVVCRSGEFSQKSKTIFSLNRDRVFAECTGLIGMSFLCRTDIEMERLYPNESDKYMDSCNLTKQEYEDITSKPDYLLVVNINRIPKNDKDTTENVWGFLCIDWNATRNLSDAKKDKIKIVAKESAEYIRYLIK</sequence>
<feature type="transmembrane region" description="Helical" evidence="2">
    <location>
        <begin position="132"/>
        <end position="150"/>
    </location>
</feature>
<keyword evidence="2" id="KW-0472">Membrane</keyword>
<evidence type="ECO:0000256" key="1">
    <source>
        <dbReference type="SAM" id="MobiDB-lite"/>
    </source>
</evidence>
<feature type="compositionally biased region" description="Low complexity" evidence="1">
    <location>
        <begin position="44"/>
        <end position="61"/>
    </location>
</feature>
<dbReference type="AlphaFoldDB" id="A0A3D3R7D0"/>
<keyword evidence="2" id="KW-1133">Transmembrane helix</keyword>
<comment type="caution">
    <text evidence="3">The sequence shown here is derived from an EMBL/GenBank/DDBJ whole genome shotgun (WGS) entry which is preliminary data.</text>
</comment>
<organism evidence="3 4">
    <name type="scientific">Gimesia maris</name>
    <dbReference type="NCBI Taxonomy" id="122"/>
    <lineage>
        <taxon>Bacteria</taxon>
        <taxon>Pseudomonadati</taxon>
        <taxon>Planctomycetota</taxon>
        <taxon>Planctomycetia</taxon>
        <taxon>Planctomycetales</taxon>
        <taxon>Planctomycetaceae</taxon>
        <taxon>Gimesia</taxon>
    </lineage>
</organism>
<feature type="compositionally biased region" description="Polar residues" evidence="1">
    <location>
        <begin position="74"/>
        <end position="89"/>
    </location>
</feature>
<name>A0A3D3R7D0_9PLAN</name>
<feature type="compositionally biased region" description="Basic residues" evidence="1">
    <location>
        <begin position="1"/>
        <end position="10"/>
    </location>
</feature>
<feature type="region of interest" description="Disordered" evidence="1">
    <location>
        <begin position="1"/>
        <end position="96"/>
    </location>
</feature>
<dbReference type="EMBL" id="DQAY01000104">
    <property type="protein sequence ID" value="HCO24669.1"/>
    <property type="molecule type" value="Genomic_DNA"/>
</dbReference>
<proteinExistence type="predicted"/>
<evidence type="ECO:0000313" key="4">
    <source>
        <dbReference type="Proteomes" id="UP000263642"/>
    </source>
</evidence>
<accession>A0A3D3R7D0</accession>